<dbReference type="Proteomes" id="UP000265515">
    <property type="component" value="Unassembled WGS sequence"/>
</dbReference>
<dbReference type="PROSITE" id="PS50878">
    <property type="entry name" value="RT_POL"/>
    <property type="match status" value="1"/>
</dbReference>
<comment type="caution">
    <text evidence="10">The sequence shown here is derived from an EMBL/GenBank/DDBJ whole genome shotgun (WGS) entry which is preliminary data.</text>
</comment>
<evidence type="ECO:0000256" key="3">
    <source>
        <dbReference type="ARBA" id="ARBA00022695"/>
    </source>
</evidence>
<dbReference type="EMBL" id="BFEA01000445">
    <property type="protein sequence ID" value="GBG83599.1"/>
    <property type="molecule type" value="Genomic_DNA"/>
</dbReference>
<sequence>MATTWRTEAENSKLEDCENKIALLLSHLTDLLATCITQQEDIHSLDDSLAQVQDRLQQLEQRPVAAADASSSNTSDRLDALEMDVGSLKDGVHPELRETAPKFDGQEIFCDLTKTDPIPWFCKFELTLQLHNVKEHKHHAYLYSRSGGACQAWLDNLLSKYGVVTADLHTKVSWDDLKAAWHKRFQVEPPEIKALDKLMVFEQGTLPSTNWIAEYQRLTSVLDIQMGFKAIHHYFISRSYPTLSNALTHVEDTLTKTAKLFDKAAYIIITNKEAKNLRSSASGPSRDQHRPRVVVVAEATPFDQTSEVVSASEGDRLTAAREDTGLPIERQGQRGKRSTAESDSTTLSTPPEPVSLRVTGLQSEAHAEVDSPPLLLSFEDYAAPLVPTLGTQAQGQEVCAVSSPSGNGDKSSSSGSSRDSAREFNIEVLDPLMSEDFAWLPLPTTGRLSGPQCAALCAHLHTYLSFYAPPTSSTDDEVVVGDILAYTTKVAREFRTQRYDDNNAPLMYVCILVGQASCNALLDSGASRNFMSQSFMQRAGLDTQVQRKANPTTIKLADGKTQQLIDRYIEAVPVYFAPHACESVTFDILDTDFDIILGMPWLASADHTVNFHRRTLSIRDAFGAEVARVRRHFESPTGVVADRLISHEIILEVGVVPPKGCIYRMSEEELEVLRAQLDDLLAKGWIRPSSSPYGAPVLFVQKKNTDLRLYIDYHKLNAQTVKNVGPLPRIDDLLEQLGCAKYFSKLDLKSGYHQISIRPNDRYKSAFKTRYGHFEWVVMPFGLTNAPTTFQAAMTNEFRAMLDRFVLVYLDDILVYSRSLEDHLGHLRRVLETLRRAKYKANHDKCEFVRQELEYLGHFVTPEGISPLSDKIQVIQ</sequence>
<evidence type="ECO:0000313" key="10">
    <source>
        <dbReference type="EMBL" id="GBG83599.1"/>
    </source>
</evidence>
<evidence type="ECO:0000256" key="8">
    <source>
        <dbReference type="SAM" id="MobiDB-lite"/>
    </source>
</evidence>
<keyword evidence="6" id="KW-0378">Hydrolase</keyword>
<dbReference type="SUPFAM" id="SSF50630">
    <property type="entry name" value="Acid proteases"/>
    <property type="match status" value="1"/>
</dbReference>
<feature type="region of interest" description="Disordered" evidence="8">
    <location>
        <begin position="396"/>
        <end position="421"/>
    </location>
</feature>
<evidence type="ECO:0000313" key="11">
    <source>
        <dbReference type="Proteomes" id="UP000265515"/>
    </source>
</evidence>
<proteinExistence type="predicted"/>
<dbReference type="GO" id="GO:0004519">
    <property type="term" value="F:endonuclease activity"/>
    <property type="evidence" value="ECO:0007669"/>
    <property type="project" value="UniProtKB-KW"/>
</dbReference>
<organism evidence="10 11">
    <name type="scientific">Chara braunii</name>
    <name type="common">Braun's stonewort</name>
    <dbReference type="NCBI Taxonomy" id="69332"/>
    <lineage>
        <taxon>Eukaryota</taxon>
        <taxon>Viridiplantae</taxon>
        <taxon>Streptophyta</taxon>
        <taxon>Charophyceae</taxon>
        <taxon>Charales</taxon>
        <taxon>Characeae</taxon>
        <taxon>Chara</taxon>
    </lineage>
</organism>
<feature type="compositionally biased region" description="Low complexity" evidence="8">
    <location>
        <begin position="402"/>
        <end position="418"/>
    </location>
</feature>
<keyword evidence="4" id="KW-0540">Nuclease</keyword>
<dbReference type="CDD" id="cd00303">
    <property type="entry name" value="retropepsin_like"/>
    <property type="match status" value="1"/>
</dbReference>
<dbReference type="InterPro" id="IPR043502">
    <property type="entry name" value="DNA/RNA_pol_sf"/>
</dbReference>
<dbReference type="InterPro" id="IPR001969">
    <property type="entry name" value="Aspartic_peptidase_AS"/>
</dbReference>
<keyword evidence="1" id="KW-0645">Protease</keyword>
<dbReference type="InterPro" id="IPR053134">
    <property type="entry name" value="RNA-dir_DNA_polymerase"/>
</dbReference>
<evidence type="ECO:0000256" key="5">
    <source>
        <dbReference type="ARBA" id="ARBA00022759"/>
    </source>
</evidence>
<dbReference type="Gramene" id="GBG83599">
    <property type="protein sequence ID" value="GBG83599"/>
    <property type="gene ID" value="CBR_g37404"/>
</dbReference>
<feature type="compositionally biased region" description="Basic and acidic residues" evidence="8">
    <location>
        <begin position="313"/>
        <end position="324"/>
    </location>
</feature>
<dbReference type="Pfam" id="PF08284">
    <property type="entry name" value="RVP_2"/>
    <property type="match status" value="1"/>
</dbReference>
<dbReference type="SUPFAM" id="SSF56672">
    <property type="entry name" value="DNA/RNA polymerases"/>
    <property type="match status" value="1"/>
</dbReference>
<evidence type="ECO:0000256" key="4">
    <source>
        <dbReference type="ARBA" id="ARBA00022722"/>
    </source>
</evidence>
<name>A0A388LMV8_CHABU</name>
<protein>
    <recommendedName>
        <fullName evidence="9">Reverse transcriptase domain-containing protein</fullName>
    </recommendedName>
</protein>
<evidence type="ECO:0000256" key="2">
    <source>
        <dbReference type="ARBA" id="ARBA00022679"/>
    </source>
</evidence>
<feature type="domain" description="Reverse transcriptase" evidence="9">
    <location>
        <begin position="681"/>
        <end position="860"/>
    </location>
</feature>
<dbReference type="FunFam" id="3.10.10.10:FF:000007">
    <property type="entry name" value="Retrovirus-related Pol polyprotein from transposon 17.6-like Protein"/>
    <property type="match status" value="1"/>
</dbReference>
<evidence type="ECO:0000259" key="9">
    <source>
        <dbReference type="PROSITE" id="PS50878"/>
    </source>
</evidence>
<evidence type="ECO:0000256" key="7">
    <source>
        <dbReference type="ARBA" id="ARBA00022918"/>
    </source>
</evidence>
<keyword evidence="5" id="KW-0255">Endonuclease</keyword>
<dbReference type="GO" id="GO:0006508">
    <property type="term" value="P:proteolysis"/>
    <property type="evidence" value="ECO:0007669"/>
    <property type="project" value="UniProtKB-KW"/>
</dbReference>
<dbReference type="GO" id="GO:0003964">
    <property type="term" value="F:RNA-directed DNA polymerase activity"/>
    <property type="evidence" value="ECO:0007669"/>
    <property type="project" value="UniProtKB-KW"/>
</dbReference>
<dbReference type="Pfam" id="PF00078">
    <property type="entry name" value="RVT_1"/>
    <property type="match status" value="1"/>
</dbReference>
<dbReference type="Gene3D" id="2.40.70.10">
    <property type="entry name" value="Acid Proteases"/>
    <property type="match status" value="1"/>
</dbReference>
<keyword evidence="2" id="KW-0808">Transferase</keyword>
<dbReference type="GO" id="GO:0004190">
    <property type="term" value="F:aspartic-type endopeptidase activity"/>
    <property type="evidence" value="ECO:0007669"/>
    <property type="project" value="InterPro"/>
</dbReference>
<dbReference type="InterPro" id="IPR043128">
    <property type="entry name" value="Rev_trsase/Diguanyl_cyclase"/>
</dbReference>
<dbReference type="AlphaFoldDB" id="A0A388LMV8"/>
<evidence type="ECO:0000256" key="6">
    <source>
        <dbReference type="ARBA" id="ARBA00022801"/>
    </source>
</evidence>
<keyword evidence="3" id="KW-0548">Nucleotidyltransferase</keyword>
<dbReference type="Gene3D" id="3.30.70.270">
    <property type="match status" value="1"/>
</dbReference>
<accession>A0A388LMV8</accession>
<evidence type="ECO:0000256" key="1">
    <source>
        <dbReference type="ARBA" id="ARBA00022670"/>
    </source>
</evidence>
<dbReference type="PANTHER" id="PTHR24559">
    <property type="entry name" value="TRANSPOSON TY3-I GAG-POL POLYPROTEIN"/>
    <property type="match status" value="1"/>
</dbReference>
<gene>
    <name evidence="10" type="ORF">CBR_g37404</name>
</gene>
<dbReference type="PANTHER" id="PTHR24559:SF444">
    <property type="entry name" value="REVERSE TRANSCRIPTASE DOMAIN-CONTAINING PROTEIN"/>
    <property type="match status" value="1"/>
</dbReference>
<keyword evidence="11" id="KW-1185">Reference proteome</keyword>
<dbReference type="InterPro" id="IPR021109">
    <property type="entry name" value="Peptidase_aspartic_dom_sf"/>
</dbReference>
<dbReference type="InterPro" id="IPR000477">
    <property type="entry name" value="RT_dom"/>
</dbReference>
<dbReference type="Gene3D" id="3.10.10.10">
    <property type="entry name" value="HIV Type 1 Reverse Transcriptase, subunit A, domain 1"/>
    <property type="match status" value="1"/>
</dbReference>
<keyword evidence="7" id="KW-0695">RNA-directed DNA polymerase</keyword>
<feature type="region of interest" description="Disordered" evidence="8">
    <location>
        <begin position="305"/>
        <end position="354"/>
    </location>
</feature>
<dbReference type="CDD" id="cd01647">
    <property type="entry name" value="RT_LTR"/>
    <property type="match status" value="1"/>
</dbReference>
<dbReference type="PROSITE" id="PS00141">
    <property type="entry name" value="ASP_PROTEASE"/>
    <property type="match status" value="1"/>
</dbReference>
<reference evidence="10 11" key="1">
    <citation type="journal article" date="2018" name="Cell">
        <title>The Chara Genome: Secondary Complexity and Implications for Plant Terrestrialization.</title>
        <authorList>
            <person name="Nishiyama T."/>
            <person name="Sakayama H."/>
            <person name="Vries J.D."/>
            <person name="Buschmann H."/>
            <person name="Saint-Marcoux D."/>
            <person name="Ullrich K.K."/>
            <person name="Haas F.B."/>
            <person name="Vanderstraeten L."/>
            <person name="Becker D."/>
            <person name="Lang D."/>
            <person name="Vosolsobe S."/>
            <person name="Rombauts S."/>
            <person name="Wilhelmsson P.K.I."/>
            <person name="Janitza P."/>
            <person name="Kern R."/>
            <person name="Heyl A."/>
            <person name="Rumpler F."/>
            <person name="Villalobos L.I.A.C."/>
            <person name="Clay J.M."/>
            <person name="Skokan R."/>
            <person name="Toyoda A."/>
            <person name="Suzuki Y."/>
            <person name="Kagoshima H."/>
            <person name="Schijlen E."/>
            <person name="Tajeshwar N."/>
            <person name="Catarino B."/>
            <person name="Hetherington A.J."/>
            <person name="Saltykova A."/>
            <person name="Bonnot C."/>
            <person name="Breuninger H."/>
            <person name="Symeonidi A."/>
            <person name="Radhakrishnan G.V."/>
            <person name="Van Nieuwerburgh F."/>
            <person name="Deforce D."/>
            <person name="Chang C."/>
            <person name="Karol K.G."/>
            <person name="Hedrich R."/>
            <person name="Ulvskov P."/>
            <person name="Glockner G."/>
            <person name="Delwiche C.F."/>
            <person name="Petrasek J."/>
            <person name="Van de Peer Y."/>
            <person name="Friml J."/>
            <person name="Beilby M."/>
            <person name="Dolan L."/>
            <person name="Kohara Y."/>
            <person name="Sugano S."/>
            <person name="Fujiyama A."/>
            <person name="Delaux P.-M."/>
            <person name="Quint M."/>
            <person name="TheiBen G."/>
            <person name="Hagemann M."/>
            <person name="Harholt J."/>
            <person name="Dunand C."/>
            <person name="Zachgo S."/>
            <person name="Langdale J."/>
            <person name="Maumus F."/>
            <person name="Straeten D.V.D."/>
            <person name="Gould S.B."/>
            <person name="Rensing S.A."/>
        </authorList>
    </citation>
    <scope>NUCLEOTIDE SEQUENCE [LARGE SCALE GENOMIC DNA]</scope>
    <source>
        <strain evidence="10 11">S276</strain>
    </source>
</reference>